<gene>
    <name evidence="1" type="ORF">C8P68_10452</name>
</gene>
<proteinExistence type="predicted"/>
<dbReference type="SUPFAM" id="SSF49899">
    <property type="entry name" value="Concanavalin A-like lectins/glucanases"/>
    <property type="match status" value="1"/>
</dbReference>
<dbReference type="GO" id="GO:0005975">
    <property type="term" value="P:carbohydrate metabolic process"/>
    <property type="evidence" value="ECO:0007669"/>
    <property type="project" value="UniProtKB-ARBA"/>
</dbReference>
<dbReference type="GO" id="GO:0030246">
    <property type="term" value="F:carbohydrate binding"/>
    <property type="evidence" value="ECO:0007669"/>
    <property type="project" value="UniProtKB-KW"/>
</dbReference>
<sequence>MKKVTTLYWVKGQLFRPVVLIFLLQFITYLFAHAQSASENPRQTMAGQAVNPQKSNEPGLLFYLSGDKQFDADFAAGGQTQPNFLRDVKVIPTGAKGSGFEAGDNEQMTYWAPGNIYTQRGTLSFFWRSGYPVGPTQFPVFRVGYADHSSWDMVWLRIDYNGSGFDAFVTDIGLSRTRVSYFMNVFPKADQWIHLALSWDETEGVRFYVNGELVKQQSAPGNVANVYDSGLDQFGPHSRVISPYQVQSDYNFVRGGDIDELRIYDRMLSDDNIKQLSKNEIPKNIPPLARDLDDRKWRDEWWTRNGWNLPNKAPKPLSSQNVAVRKVEIHEVEDVRRWNWKATDGIRETTWPGVYNMSRLPGRYDYFTLPDWDTYSVSGQSVKFILPDEPWNHVEIWGKAWGQLTMERATLPDTTFAKRTQQQIKSYHDLDYAMQGGKLRFDNALKEEPIGELSVYNVSEGKAPEGRLTETFTLAPAPKNTGNKGLDEIAAFVNGRYPIDEATKMVGILPGTAAPDNPEPVVQHSLPFIHLMIPYGNHPDNGLDGVEIELPALPVKATHDGLFPMNIRVKDPLWQMRDLADFSFSVKPNEAHTLWIDTRDRVLPEGHALYISLAGAGADLTPALLKGAHIRLIYKSKKEATPEHELDRFTQARDLYGSTVEERPTSPKLNLTNRFNADLYDLFKVSPDYWLGKAYKYAYTGNVNDRPEYKIPEAPAGVPKWAFLQTEYLKHLATLINYYIDKRQIANGEFGGGLSDDDDWTNTFPGTALMGIEPDKTLKSLRSMMSGFFNNERSPYDAPLRQPSLPLFTNGISTIQADYLHSYEDGNEAVGQLQLLDYGNPTYINKGMAISKQMLERVTQINPAGHRHFVSRYYSGTTISTDEPWQWSLPRSYNQLHSSYLLSLYNGSPKLQKMLVEIADGLLAHTDANGNIYTEINFSTDKTRGQTGASGVMQVFKAAYDITGDKKYLLNSKRKESDTRNLNMDSLATRYTERIKDLAAREFINTVGPVWIDRIVAPDNDIQTDRLGGVALTRMTNIYPQHFVSWRIDQPAGYQSLAVFVNQASNTNISVVAYNLDQQVVSADMSVWNIKPGKWKITQGIDNNNDQQIDGKPMVKTVSLIPGESLKLNFPSRKNAIIKLELLQEDKVPVNKRVDLGIAPTDVKINGNELTVRIYNVGSVDAPATTLSVKDAKGLLVSTVSVPPIKAPVDLLPKWADLTIKVPVGTNLNSGSVQLDPEKKLLQITRLNDMVSW</sequence>
<name>A0A2T5J917_9SPHI</name>
<dbReference type="Proteomes" id="UP000244168">
    <property type="component" value="Unassembled WGS sequence"/>
</dbReference>
<keyword evidence="2" id="KW-1185">Reference proteome</keyword>
<dbReference type="Gene3D" id="2.60.120.200">
    <property type="match status" value="1"/>
</dbReference>
<reference evidence="1 2" key="1">
    <citation type="submission" date="2018-04" db="EMBL/GenBank/DDBJ databases">
        <title>Genomic Encyclopedia of Archaeal and Bacterial Type Strains, Phase II (KMG-II): from individual species to whole genera.</title>
        <authorList>
            <person name="Goeker M."/>
        </authorList>
    </citation>
    <scope>NUCLEOTIDE SEQUENCE [LARGE SCALE GENOMIC DNA]</scope>
    <source>
        <strain evidence="1 2">DSM 26809</strain>
    </source>
</reference>
<organism evidence="1 2">
    <name type="scientific">Mucilaginibacter yixingensis</name>
    <dbReference type="NCBI Taxonomy" id="1295612"/>
    <lineage>
        <taxon>Bacteria</taxon>
        <taxon>Pseudomonadati</taxon>
        <taxon>Bacteroidota</taxon>
        <taxon>Sphingobacteriia</taxon>
        <taxon>Sphingobacteriales</taxon>
        <taxon>Sphingobacteriaceae</taxon>
        <taxon>Mucilaginibacter</taxon>
    </lineage>
</organism>
<evidence type="ECO:0000313" key="1">
    <source>
        <dbReference type="EMBL" id="PTQ96568.1"/>
    </source>
</evidence>
<dbReference type="EMBL" id="QAOQ01000004">
    <property type="protein sequence ID" value="PTQ96568.1"/>
    <property type="molecule type" value="Genomic_DNA"/>
</dbReference>
<dbReference type="Pfam" id="PF13385">
    <property type="entry name" value="Laminin_G_3"/>
    <property type="match status" value="1"/>
</dbReference>
<comment type="caution">
    <text evidence="1">The sequence shown here is derived from an EMBL/GenBank/DDBJ whole genome shotgun (WGS) entry which is preliminary data.</text>
</comment>
<keyword evidence="1" id="KW-0430">Lectin</keyword>
<accession>A0A2T5J917</accession>
<evidence type="ECO:0000313" key="2">
    <source>
        <dbReference type="Proteomes" id="UP000244168"/>
    </source>
</evidence>
<dbReference type="AlphaFoldDB" id="A0A2T5J917"/>
<dbReference type="GO" id="GO:0004553">
    <property type="term" value="F:hydrolase activity, hydrolyzing O-glycosyl compounds"/>
    <property type="evidence" value="ECO:0007669"/>
    <property type="project" value="UniProtKB-ARBA"/>
</dbReference>
<dbReference type="InterPro" id="IPR013320">
    <property type="entry name" value="ConA-like_dom_sf"/>
</dbReference>
<protein>
    <submittedName>
        <fullName evidence="1">Concanavalin A-like lectin/glucanase superfamily protein</fullName>
    </submittedName>
</protein>
<dbReference type="RefSeq" id="WP_211309805.1">
    <property type="nucleotide sequence ID" value="NZ_CP160205.1"/>
</dbReference>